<sequence length="268" mass="29437">MGGASPRGQGRRGGDGFHWFFWSGEGGDALGGWSRVILGGEEFLLKGDQGVFFIHSMGNRDYRIGKAREKLSILLGLSRIVKVRQVHSSIILDAEGVRGSEEGDGLFLSQQAVKVGIAVLTADCLPLLFVAPRHLLLLHVGWRGLRSGIIQKGLSKLRSLYSDIRDIRIWFGPSIKQCCYQVGIEMVRELEGGLPQHVVEAGVAERDGKVFFSLDVAVARLLELEGVERVPEKCGLCTCCSGLFPSYRREGNGASRMISLAWRAYDHP</sequence>
<dbReference type="PANTHER" id="PTHR30616:SF3">
    <property type="entry name" value="PURINE NUCLEOSIDE PHOSPHORYLASE"/>
    <property type="match status" value="1"/>
</dbReference>
<comment type="catalytic activity">
    <reaction evidence="1">
        <text>inosine + phosphate = alpha-D-ribose 1-phosphate + hypoxanthine</text>
        <dbReference type="Rhea" id="RHEA:27646"/>
        <dbReference type="ChEBI" id="CHEBI:17368"/>
        <dbReference type="ChEBI" id="CHEBI:17596"/>
        <dbReference type="ChEBI" id="CHEBI:43474"/>
        <dbReference type="ChEBI" id="CHEBI:57720"/>
        <dbReference type="EC" id="2.4.2.1"/>
    </reaction>
    <physiologicalReaction direction="left-to-right" evidence="1">
        <dbReference type="Rhea" id="RHEA:27647"/>
    </physiologicalReaction>
</comment>
<keyword evidence="4" id="KW-0479">Metal-binding</keyword>
<evidence type="ECO:0000256" key="2">
    <source>
        <dbReference type="ARBA" id="ARBA00007353"/>
    </source>
</evidence>
<evidence type="ECO:0000256" key="3">
    <source>
        <dbReference type="ARBA" id="ARBA00022679"/>
    </source>
</evidence>
<dbReference type="EMBL" id="DQWS01000023">
    <property type="protein sequence ID" value="HDD52547.1"/>
    <property type="molecule type" value="Genomic_DNA"/>
</dbReference>
<gene>
    <name evidence="9" type="ORF">ENF32_00550</name>
</gene>
<organism evidence="9">
    <name type="scientific">Thermosulfidibacter takaii</name>
    <dbReference type="NCBI Taxonomy" id="412593"/>
    <lineage>
        <taxon>Bacteria</taxon>
        <taxon>Pseudomonadati</taxon>
        <taxon>Thermosulfidibacterota</taxon>
        <taxon>Thermosulfidibacteria</taxon>
        <taxon>Thermosulfidibacterales</taxon>
        <taxon>Thermosulfidibacteraceae</taxon>
    </lineage>
</organism>
<protein>
    <submittedName>
        <fullName evidence="9">Laccase domain-containing protein</fullName>
    </submittedName>
</protein>
<dbReference type="PANTHER" id="PTHR30616">
    <property type="entry name" value="UNCHARACTERIZED PROTEIN YFIH"/>
    <property type="match status" value="1"/>
</dbReference>
<dbReference type="Proteomes" id="UP000885690">
    <property type="component" value="Unassembled WGS sequence"/>
</dbReference>
<accession>A0A7C0U5G1</accession>
<evidence type="ECO:0000256" key="6">
    <source>
        <dbReference type="ARBA" id="ARBA00047989"/>
    </source>
</evidence>
<name>A0A7C0U5G1_9BACT</name>
<dbReference type="Pfam" id="PF02578">
    <property type="entry name" value="Cu-oxidase_4"/>
    <property type="match status" value="1"/>
</dbReference>
<evidence type="ECO:0000256" key="5">
    <source>
        <dbReference type="ARBA" id="ARBA00022833"/>
    </source>
</evidence>
<dbReference type="GO" id="GO:0017061">
    <property type="term" value="F:S-methyl-5-thioadenosine phosphorylase activity"/>
    <property type="evidence" value="ECO:0007669"/>
    <property type="project" value="UniProtKB-EC"/>
</dbReference>
<dbReference type="AlphaFoldDB" id="A0A7C0U5G1"/>
<dbReference type="InterPro" id="IPR038371">
    <property type="entry name" value="Cu_polyphenol_OxRdtase_sf"/>
</dbReference>
<comment type="catalytic activity">
    <reaction evidence="7">
        <text>adenosine + phosphate = alpha-D-ribose 1-phosphate + adenine</text>
        <dbReference type="Rhea" id="RHEA:27642"/>
        <dbReference type="ChEBI" id="CHEBI:16335"/>
        <dbReference type="ChEBI" id="CHEBI:16708"/>
        <dbReference type="ChEBI" id="CHEBI:43474"/>
        <dbReference type="ChEBI" id="CHEBI:57720"/>
        <dbReference type="EC" id="2.4.2.1"/>
    </reaction>
    <physiologicalReaction direction="left-to-right" evidence="7">
        <dbReference type="Rhea" id="RHEA:27643"/>
    </physiologicalReaction>
</comment>
<keyword evidence="3" id="KW-0808">Transferase</keyword>
<evidence type="ECO:0000256" key="7">
    <source>
        <dbReference type="ARBA" id="ARBA00048968"/>
    </source>
</evidence>
<reference evidence="9" key="1">
    <citation type="journal article" date="2020" name="mSystems">
        <title>Genome- and Community-Level Interaction Insights into Carbon Utilization and Element Cycling Functions of Hydrothermarchaeota in Hydrothermal Sediment.</title>
        <authorList>
            <person name="Zhou Z."/>
            <person name="Liu Y."/>
            <person name="Xu W."/>
            <person name="Pan J."/>
            <person name="Luo Z.H."/>
            <person name="Li M."/>
        </authorList>
    </citation>
    <scope>NUCLEOTIDE SEQUENCE [LARGE SCALE GENOMIC DNA]</scope>
    <source>
        <strain evidence="9">HyVt-115</strain>
    </source>
</reference>
<dbReference type="SUPFAM" id="SSF64438">
    <property type="entry name" value="CNF1/YfiH-like putative cysteine hydrolases"/>
    <property type="match status" value="1"/>
</dbReference>
<dbReference type="Gene3D" id="3.60.140.10">
    <property type="entry name" value="CNF1/YfiH-like putative cysteine hydrolases"/>
    <property type="match status" value="1"/>
</dbReference>
<dbReference type="GO" id="GO:0005507">
    <property type="term" value="F:copper ion binding"/>
    <property type="evidence" value="ECO:0007669"/>
    <property type="project" value="TreeGrafter"/>
</dbReference>
<evidence type="ECO:0000256" key="1">
    <source>
        <dbReference type="ARBA" id="ARBA00000553"/>
    </source>
</evidence>
<dbReference type="InterPro" id="IPR011324">
    <property type="entry name" value="Cytotoxic_necrot_fac-like_cat"/>
</dbReference>
<comment type="catalytic activity">
    <reaction evidence="8">
        <text>S-methyl-5'-thioadenosine + phosphate = 5-(methylsulfanyl)-alpha-D-ribose 1-phosphate + adenine</text>
        <dbReference type="Rhea" id="RHEA:11852"/>
        <dbReference type="ChEBI" id="CHEBI:16708"/>
        <dbReference type="ChEBI" id="CHEBI:17509"/>
        <dbReference type="ChEBI" id="CHEBI:43474"/>
        <dbReference type="ChEBI" id="CHEBI:58533"/>
        <dbReference type="EC" id="2.4.2.28"/>
    </reaction>
    <physiologicalReaction direction="left-to-right" evidence="8">
        <dbReference type="Rhea" id="RHEA:11853"/>
    </physiologicalReaction>
</comment>
<keyword evidence="5" id="KW-0862">Zinc</keyword>
<evidence type="ECO:0000313" key="9">
    <source>
        <dbReference type="EMBL" id="HDD52547.1"/>
    </source>
</evidence>
<dbReference type="InterPro" id="IPR003730">
    <property type="entry name" value="Cu_polyphenol_OxRdtase"/>
</dbReference>
<proteinExistence type="inferred from homology"/>
<comment type="caution">
    <text evidence="9">The sequence shown here is derived from an EMBL/GenBank/DDBJ whole genome shotgun (WGS) entry which is preliminary data.</text>
</comment>
<evidence type="ECO:0000256" key="8">
    <source>
        <dbReference type="ARBA" id="ARBA00049893"/>
    </source>
</evidence>
<comment type="catalytic activity">
    <reaction evidence="6">
        <text>adenosine + H2O + H(+) = inosine + NH4(+)</text>
        <dbReference type="Rhea" id="RHEA:24408"/>
        <dbReference type="ChEBI" id="CHEBI:15377"/>
        <dbReference type="ChEBI" id="CHEBI:15378"/>
        <dbReference type="ChEBI" id="CHEBI:16335"/>
        <dbReference type="ChEBI" id="CHEBI:17596"/>
        <dbReference type="ChEBI" id="CHEBI:28938"/>
        <dbReference type="EC" id="3.5.4.4"/>
    </reaction>
    <physiologicalReaction direction="left-to-right" evidence="6">
        <dbReference type="Rhea" id="RHEA:24409"/>
    </physiologicalReaction>
</comment>
<evidence type="ECO:0000256" key="4">
    <source>
        <dbReference type="ARBA" id="ARBA00022723"/>
    </source>
</evidence>
<dbReference type="CDD" id="cd16833">
    <property type="entry name" value="YfiH"/>
    <property type="match status" value="1"/>
</dbReference>
<comment type="similarity">
    <text evidence="2">Belongs to the purine nucleoside phosphorylase YfiH/LACC1 family.</text>
</comment>